<evidence type="ECO:0000313" key="3">
    <source>
        <dbReference type="EMBL" id="MDZ5461399.1"/>
    </source>
</evidence>
<reference evidence="3 4" key="1">
    <citation type="submission" date="2023-11" db="EMBL/GenBank/DDBJ databases">
        <title>Draft genome of Azohydromonas lata strain H1 (DSM1123), a polyhydroxyalkanoate producer.</title>
        <authorList>
            <person name="Traversa D."/>
            <person name="D'Addabbo P."/>
            <person name="Pazzani C."/>
            <person name="Manzari C."/>
            <person name="Chiara M."/>
            <person name="Scrascia M."/>
        </authorList>
    </citation>
    <scope>NUCLEOTIDE SEQUENCE [LARGE SCALE GENOMIC DNA]</scope>
    <source>
        <strain evidence="3 4">H1</strain>
    </source>
</reference>
<evidence type="ECO:0000259" key="2">
    <source>
        <dbReference type="Pfam" id="PF05425"/>
    </source>
</evidence>
<feature type="transmembrane region" description="Helical" evidence="1">
    <location>
        <begin position="48"/>
        <end position="72"/>
    </location>
</feature>
<evidence type="ECO:0000256" key="1">
    <source>
        <dbReference type="SAM" id="Phobius"/>
    </source>
</evidence>
<keyword evidence="1" id="KW-0812">Transmembrane</keyword>
<feature type="transmembrane region" description="Helical" evidence="1">
    <location>
        <begin position="84"/>
        <end position="105"/>
    </location>
</feature>
<dbReference type="InterPro" id="IPR008457">
    <property type="entry name" value="Cu-R_CopD_dom"/>
</dbReference>
<accession>A0ABU5IR76</accession>
<organism evidence="3 4">
    <name type="scientific">Azohydromonas lata</name>
    <dbReference type="NCBI Taxonomy" id="45677"/>
    <lineage>
        <taxon>Bacteria</taxon>
        <taxon>Pseudomonadati</taxon>
        <taxon>Pseudomonadota</taxon>
        <taxon>Betaproteobacteria</taxon>
        <taxon>Burkholderiales</taxon>
        <taxon>Sphaerotilaceae</taxon>
        <taxon>Azohydromonas</taxon>
    </lineage>
</organism>
<keyword evidence="4" id="KW-1185">Reference proteome</keyword>
<feature type="transmembrane region" description="Helical" evidence="1">
    <location>
        <begin position="6"/>
        <end position="28"/>
    </location>
</feature>
<dbReference type="RefSeq" id="WP_322468573.1">
    <property type="nucleotide sequence ID" value="NZ_JAXOJX010000112.1"/>
</dbReference>
<keyword evidence="1" id="KW-1133">Transmembrane helix</keyword>
<feature type="domain" description="Copper resistance protein D" evidence="2">
    <location>
        <begin position="48"/>
        <end position="146"/>
    </location>
</feature>
<sequence>MPRSALLFLHLLGAVTWVGGMFFAYFCLRPAAAELLEPPQRLKLWVGVFSRFLPVVAGLVLILLATGFSLMAQTGFKNAPIGWHVMQGLGITMAVVFAYLYGVLFPRLRRHSAAAEWPAAAQALNGIRQLVAFNLTLGVVTVAAAVAGR</sequence>
<dbReference type="Pfam" id="PF05425">
    <property type="entry name" value="CopD"/>
    <property type="match status" value="1"/>
</dbReference>
<proteinExistence type="predicted"/>
<protein>
    <submittedName>
        <fullName evidence="3">CopD family protein</fullName>
    </submittedName>
</protein>
<feature type="transmembrane region" description="Helical" evidence="1">
    <location>
        <begin position="126"/>
        <end position="147"/>
    </location>
</feature>
<evidence type="ECO:0000313" key="4">
    <source>
        <dbReference type="Proteomes" id="UP001293718"/>
    </source>
</evidence>
<gene>
    <name evidence="3" type="ORF">SM757_32970</name>
</gene>
<comment type="caution">
    <text evidence="3">The sequence shown here is derived from an EMBL/GenBank/DDBJ whole genome shotgun (WGS) entry which is preliminary data.</text>
</comment>
<keyword evidence="1" id="KW-0472">Membrane</keyword>
<name>A0ABU5IR76_9BURK</name>
<dbReference type="Proteomes" id="UP001293718">
    <property type="component" value="Unassembled WGS sequence"/>
</dbReference>
<dbReference type="EMBL" id="JAXOJX010000112">
    <property type="protein sequence ID" value="MDZ5461399.1"/>
    <property type="molecule type" value="Genomic_DNA"/>
</dbReference>